<organism evidence="1 2">
    <name type="scientific">Weissella soli</name>
    <dbReference type="NCBI Taxonomy" id="155866"/>
    <lineage>
        <taxon>Bacteria</taxon>
        <taxon>Bacillati</taxon>
        <taxon>Bacillota</taxon>
        <taxon>Bacilli</taxon>
        <taxon>Lactobacillales</taxon>
        <taxon>Lactobacillaceae</taxon>
        <taxon>Weissella</taxon>
    </lineage>
</organism>
<dbReference type="OrthoDB" id="2146354at2"/>
<sequence>MTDDYLITLFSAEEARRNRVIFHLLTNQSTVSSLYFGLRYGLLPIMGLEPKLTKPQFDQRLNRLLHAGLIADTSTTGIFILTRAGQTAQKEFMQAHYFPQHLDLWSQYDVVNFRDGFLLANQVVSEFSYDNTRYYPLQINYGTMMQVKKWYRQVYADDLAVRWKNDLLSYLATLDEQTANRLTARWVGHTVPGTLLDQIDFPVSWTDQDRQFWELDRYAEWSAQLADAAQQPLRLLWEILTPKTRLSRQAQLSYHELIAGIPPAQSAAQRHIKMSTIREHWLMAAILLPIEQFPYRQFLTDEVMTYFNQRLTGPIAKWQFHTVRQSDNPMEFTLFRLYEIYRSKEEGK</sequence>
<protein>
    <submittedName>
        <fullName evidence="1">Uncharacterized protein YpbB</fullName>
    </submittedName>
</protein>
<evidence type="ECO:0000313" key="2">
    <source>
        <dbReference type="Proteomes" id="UP000254912"/>
    </source>
</evidence>
<name>A0A288QT01_9LACO</name>
<dbReference type="Proteomes" id="UP000254912">
    <property type="component" value="Unassembled WGS sequence"/>
</dbReference>
<accession>A0A288QT01</accession>
<reference evidence="1 2" key="1">
    <citation type="submission" date="2018-07" db="EMBL/GenBank/DDBJ databases">
        <title>Genomic Encyclopedia of Type Strains, Phase III (KMG-III): the genomes of soil and plant-associated and newly described type strains.</title>
        <authorList>
            <person name="Whitman W."/>
        </authorList>
    </citation>
    <scope>NUCLEOTIDE SEQUENCE [LARGE SCALE GENOMIC DNA]</scope>
    <source>
        <strain evidence="1 2">CECT 7031</strain>
    </source>
</reference>
<dbReference type="GeneID" id="94545716"/>
<dbReference type="RefSeq" id="WP_070229794.1">
    <property type="nucleotide sequence ID" value="NZ_BJYO01000002.1"/>
</dbReference>
<proteinExistence type="predicted"/>
<gene>
    <name evidence="1" type="ORF">DFP99_0140</name>
</gene>
<comment type="caution">
    <text evidence="1">The sequence shown here is derived from an EMBL/GenBank/DDBJ whole genome shotgun (WGS) entry which is preliminary data.</text>
</comment>
<dbReference type="EMBL" id="QRAS01000001">
    <property type="protein sequence ID" value="RDL11722.1"/>
    <property type="molecule type" value="Genomic_DNA"/>
</dbReference>
<evidence type="ECO:0000313" key="1">
    <source>
        <dbReference type="EMBL" id="RDL11722.1"/>
    </source>
</evidence>
<dbReference type="AlphaFoldDB" id="A0A288QT01"/>
<keyword evidence="2" id="KW-1185">Reference proteome</keyword>
<dbReference type="KEGG" id="wso:WSWS_00511"/>